<name>A0AAD6TG90_9AGAR</name>
<gene>
    <name evidence="1" type="ORF">C8F04DRAFT_1073003</name>
</gene>
<keyword evidence="2" id="KW-1185">Reference proteome</keyword>
<dbReference type="AlphaFoldDB" id="A0AAD6TG90"/>
<sequence length="261" mass="29303">MVPSRQVDQAVEDCIASPRYRPPPLPILFTSRGDWHPSIMPETTTAKTQILSRSAKKGKEVFDFAIFLLLEADIDDLPGGLLSTMRSAIQKDSVLNAVMAKIHPSLVVGVSNVKNGFYAFVKYVWEGLKKDMVKTAEHLRGIFSPILEAASATYLSEIPEPKSTKRAREPARSSKVPANIVFLRNLRNRQLTEAPNVSFDTDSEVSYQESSSAIYSPSYPVLFPSRYTTIRGSKLQSFRPCNSTTRRYSTPRKWSCFFTKL</sequence>
<reference evidence="1" key="1">
    <citation type="submission" date="2023-03" db="EMBL/GenBank/DDBJ databases">
        <title>Massive genome expansion in bonnet fungi (Mycena s.s.) driven by repeated elements and novel gene families across ecological guilds.</title>
        <authorList>
            <consortium name="Lawrence Berkeley National Laboratory"/>
            <person name="Harder C.B."/>
            <person name="Miyauchi S."/>
            <person name="Viragh M."/>
            <person name="Kuo A."/>
            <person name="Thoen E."/>
            <person name="Andreopoulos B."/>
            <person name="Lu D."/>
            <person name="Skrede I."/>
            <person name="Drula E."/>
            <person name="Henrissat B."/>
            <person name="Morin E."/>
            <person name="Kohler A."/>
            <person name="Barry K."/>
            <person name="LaButti K."/>
            <person name="Morin E."/>
            <person name="Salamov A."/>
            <person name="Lipzen A."/>
            <person name="Mereny Z."/>
            <person name="Hegedus B."/>
            <person name="Baldrian P."/>
            <person name="Stursova M."/>
            <person name="Weitz H."/>
            <person name="Taylor A."/>
            <person name="Grigoriev I.V."/>
            <person name="Nagy L.G."/>
            <person name="Martin F."/>
            <person name="Kauserud H."/>
        </authorList>
    </citation>
    <scope>NUCLEOTIDE SEQUENCE</scope>
    <source>
        <strain evidence="1">CBHHK200</strain>
    </source>
</reference>
<evidence type="ECO:0000313" key="2">
    <source>
        <dbReference type="Proteomes" id="UP001218188"/>
    </source>
</evidence>
<protein>
    <submittedName>
        <fullName evidence="1">Uncharacterized protein</fullName>
    </submittedName>
</protein>
<dbReference type="Proteomes" id="UP001218188">
    <property type="component" value="Unassembled WGS sequence"/>
</dbReference>
<organism evidence="1 2">
    <name type="scientific">Mycena alexandri</name>
    <dbReference type="NCBI Taxonomy" id="1745969"/>
    <lineage>
        <taxon>Eukaryota</taxon>
        <taxon>Fungi</taxon>
        <taxon>Dikarya</taxon>
        <taxon>Basidiomycota</taxon>
        <taxon>Agaricomycotina</taxon>
        <taxon>Agaricomycetes</taxon>
        <taxon>Agaricomycetidae</taxon>
        <taxon>Agaricales</taxon>
        <taxon>Marasmiineae</taxon>
        <taxon>Mycenaceae</taxon>
        <taxon>Mycena</taxon>
    </lineage>
</organism>
<dbReference type="EMBL" id="JARJCM010000009">
    <property type="protein sequence ID" value="KAJ7043698.1"/>
    <property type="molecule type" value="Genomic_DNA"/>
</dbReference>
<comment type="caution">
    <text evidence="1">The sequence shown here is derived from an EMBL/GenBank/DDBJ whole genome shotgun (WGS) entry which is preliminary data.</text>
</comment>
<evidence type="ECO:0000313" key="1">
    <source>
        <dbReference type="EMBL" id="KAJ7043698.1"/>
    </source>
</evidence>
<accession>A0AAD6TG90</accession>
<proteinExistence type="predicted"/>